<evidence type="ECO:0000259" key="2">
    <source>
        <dbReference type="Pfam" id="PF06904"/>
    </source>
</evidence>
<organism evidence="3 4">
    <name type="scientific">Sphingomonas desiccabilis</name>
    <dbReference type="NCBI Taxonomy" id="429134"/>
    <lineage>
        <taxon>Bacteria</taxon>
        <taxon>Pseudomonadati</taxon>
        <taxon>Pseudomonadota</taxon>
        <taxon>Alphaproteobacteria</taxon>
        <taxon>Sphingomonadales</taxon>
        <taxon>Sphingomonadaceae</taxon>
        <taxon>Sphingomonas</taxon>
    </lineage>
</organism>
<accession>A0A4Q2IQ90</accession>
<dbReference type="AlphaFoldDB" id="A0A4Q2IQ90"/>
<dbReference type="InterPro" id="IPR009683">
    <property type="entry name" value="Extensin-like_C"/>
</dbReference>
<dbReference type="Pfam" id="PF06904">
    <property type="entry name" value="Extensin-like_C"/>
    <property type="match status" value="1"/>
</dbReference>
<reference evidence="3 4" key="1">
    <citation type="submission" date="2019-01" db="EMBL/GenBank/DDBJ databases">
        <title>Sphingomonas mucosissima sp. nov. and Sphingomonas desiccabilis sp. nov., from biological soil crusts in the Colorado Plateau, USA.</title>
        <authorList>
            <person name="Zhu D."/>
        </authorList>
    </citation>
    <scope>NUCLEOTIDE SEQUENCE [LARGE SCALE GENOMIC DNA]</scope>
    <source>
        <strain evidence="3 4">CP1D</strain>
    </source>
</reference>
<protein>
    <submittedName>
        <fullName evidence="3">Extensin family protein</fullName>
    </submittedName>
</protein>
<gene>
    <name evidence="3" type="ORF">EO081_14500</name>
</gene>
<evidence type="ECO:0000313" key="3">
    <source>
        <dbReference type="EMBL" id="RXZ30404.1"/>
    </source>
</evidence>
<evidence type="ECO:0000313" key="4">
    <source>
        <dbReference type="Proteomes" id="UP000292347"/>
    </source>
</evidence>
<dbReference type="RefSeq" id="WP_129342870.1">
    <property type="nucleotide sequence ID" value="NZ_JACIDD010000003.1"/>
</dbReference>
<name>A0A4Q2IQ90_9SPHN</name>
<dbReference type="EMBL" id="SDPT01000003">
    <property type="protein sequence ID" value="RXZ30404.1"/>
    <property type="molecule type" value="Genomic_DNA"/>
</dbReference>
<evidence type="ECO:0000256" key="1">
    <source>
        <dbReference type="SAM" id="MobiDB-lite"/>
    </source>
</evidence>
<dbReference type="Proteomes" id="UP000292347">
    <property type="component" value="Unassembled WGS sequence"/>
</dbReference>
<keyword evidence="4" id="KW-1185">Reference proteome</keyword>
<dbReference type="OrthoDB" id="9809788at2"/>
<sequence length="229" mass="24586">MHLVSRRFFALLLPFLLTACIFGGGREERRPAPRPRGSGPVTLTGQTPPGTQQCFADLSRAGVRFSPLPDRDYGGGCLVLGAVQLLDFGTPTAGLKAIRCPTARAFVGWVQYGVGPAARQILGSDVVRIESYGSYVCRGIVGQGSAGSAKLSQHGLANAIDIGGFVLADGRRISIEQGWRSGDPAVQQFLQVVHRSACRRFKTVLGPDYNAAHYNHLHFDMGGRGDFCR</sequence>
<dbReference type="PROSITE" id="PS51257">
    <property type="entry name" value="PROKAR_LIPOPROTEIN"/>
    <property type="match status" value="1"/>
</dbReference>
<comment type="caution">
    <text evidence="3">The sequence shown here is derived from an EMBL/GenBank/DDBJ whole genome shotgun (WGS) entry which is preliminary data.</text>
</comment>
<feature type="region of interest" description="Disordered" evidence="1">
    <location>
        <begin position="27"/>
        <end position="46"/>
    </location>
</feature>
<feature type="compositionally biased region" description="Low complexity" evidence="1">
    <location>
        <begin position="35"/>
        <end position="46"/>
    </location>
</feature>
<feature type="domain" description="Extensin-like C-terminal" evidence="2">
    <location>
        <begin position="52"/>
        <end position="229"/>
    </location>
</feature>
<proteinExistence type="predicted"/>